<name>A0A9J6G4R9_HAELO</name>
<sequence>MHPEYNKGRRSARVRYLHKEQSSDNDTRYTDIPHSPSHTTLAVTDTNGTVYTAATYRHLSPSAAEATAIALPVHRGTNEEDNAATRELHYRALQARPGDLGTLTDTLDPLPATYSDILAHYRHTRREYPPPHPTLTKEQSRIWRPVSPTTAVTATPKPQPSPPSIILPTPVFPPASDLQDQQSLIQPATRTATVRGYLD</sequence>
<evidence type="ECO:0000313" key="2">
    <source>
        <dbReference type="Proteomes" id="UP000821853"/>
    </source>
</evidence>
<keyword evidence="2" id="KW-1185">Reference proteome</keyword>
<dbReference type="Proteomes" id="UP000821853">
    <property type="component" value="Chromosome 4"/>
</dbReference>
<reference evidence="1 2" key="1">
    <citation type="journal article" date="2020" name="Cell">
        <title>Large-Scale Comparative Analyses of Tick Genomes Elucidate Their Genetic Diversity and Vector Capacities.</title>
        <authorList>
            <consortium name="Tick Genome and Microbiome Consortium (TIGMIC)"/>
            <person name="Jia N."/>
            <person name="Wang J."/>
            <person name="Shi W."/>
            <person name="Du L."/>
            <person name="Sun Y."/>
            <person name="Zhan W."/>
            <person name="Jiang J.F."/>
            <person name="Wang Q."/>
            <person name="Zhang B."/>
            <person name="Ji P."/>
            <person name="Bell-Sakyi L."/>
            <person name="Cui X.M."/>
            <person name="Yuan T.T."/>
            <person name="Jiang B.G."/>
            <person name="Yang W.F."/>
            <person name="Lam T.T."/>
            <person name="Chang Q.C."/>
            <person name="Ding S.J."/>
            <person name="Wang X.J."/>
            <person name="Zhu J.G."/>
            <person name="Ruan X.D."/>
            <person name="Zhao L."/>
            <person name="Wei J.T."/>
            <person name="Ye R.Z."/>
            <person name="Que T.C."/>
            <person name="Du C.H."/>
            <person name="Zhou Y.H."/>
            <person name="Cheng J.X."/>
            <person name="Dai P.F."/>
            <person name="Guo W.B."/>
            <person name="Han X.H."/>
            <person name="Huang E.J."/>
            <person name="Li L.F."/>
            <person name="Wei W."/>
            <person name="Gao Y.C."/>
            <person name="Liu J.Z."/>
            <person name="Shao H.Z."/>
            <person name="Wang X."/>
            <person name="Wang C.C."/>
            <person name="Yang T.C."/>
            <person name="Huo Q.B."/>
            <person name="Li W."/>
            <person name="Chen H.Y."/>
            <person name="Chen S.E."/>
            <person name="Zhou L.G."/>
            <person name="Ni X.B."/>
            <person name="Tian J.H."/>
            <person name="Sheng Y."/>
            <person name="Liu T."/>
            <person name="Pan Y.S."/>
            <person name="Xia L.Y."/>
            <person name="Li J."/>
            <person name="Zhao F."/>
            <person name="Cao W.C."/>
        </authorList>
    </citation>
    <scope>NUCLEOTIDE SEQUENCE [LARGE SCALE GENOMIC DNA]</scope>
    <source>
        <strain evidence="1">HaeL-2018</strain>
    </source>
</reference>
<dbReference type="VEuPathDB" id="VectorBase:HLOH_051042"/>
<organism evidence="1 2">
    <name type="scientific">Haemaphysalis longicornis</name>
    <name type="common">Bush tick</name>
    <dbReference type="NCBI Taxonomy" id="44386"/>
    <lineage>
        <taxon>Eukaryota</taxon>
        <taxon>Metazoa</taxon>
        <taxon>Ecdysozoa</taxon>
        <taxon>Arthropoda</taxon>
        <taxon>Chelicerata</taxon>
        <taxon>Arachnida</taxon>
        <taxon>Acari</taxon>
        <taxon>Parasitiformes</taxon>
        <taxon>Ixodida</taxon>
        <taxon>Ixodoidea</taxon>
        <taxon>Ixodidae</taxon>
        <taxon>Haemaphysalinae</taxon>
        <taxon>Haemaphysalis</taxon>
    </lineage>
</organism>
<dbReference type="EMBL" id="JABSTR010000006">
    <property type="protein sequence ID" value="KAH9373398.1"/>
    <property type="molecule type" value="Genomic_DNA"/>
</dbReference>
<protein>
    <submittedName>
        <fullName evidence="1">Uncharacterized protein</fullName>
    </submittedName>
</protein>
<proteinExistence type="predicted"/>
<accession>A0A9J6G4R9</accession>
<gene>
    <name evidence="1" type="ORF">HPB48_009443</name>
</gene>
<comment type="caution">
    <text evidence="1">The sequence shown here is derived from an EMBL/GenBank/DDBJ whole genome shotgun (WGS) entry which is preliminary data.</text>
</comment>
<dbReference type="AlphaFoldDB" id="A0A9J6G4R9"/>
<evidence type="ECO:0000313" key="1">
    <source>
        <dbReference type="EMBL" id="KAH9373398.1"/>
    </source>
</evidence>